<name>A0A023UEU1_STAHA</name>
<sequence length="39" mass="4488">MTIVLQPYSAMISMTSSITTYQNEHYTTSNKNRASFTLR</sequence>
<evidence type="ECO:0000313" key="1">
    <source>
        <dbReference type="EMBL" id="AHX99814.1"/>
    </source>
</evidence>
<reference evidence="1" key="1">
    <citation type="submission" date="2013-03" db="EMBL/GenBank/DDBJ databases">
        <authorList>
            <person name="Borui P."/>
            <person name="Yunsong Y."/>
        </authorList>
    </citation>
    <scope>NUCLEOTIDE SEQUENCE</scope>
    <source>
        <strain evidence="1">SH32</strain>
    </source>
</reference>
<reference evidence="1" key="2">
    <citation type="journal article" date="2014" name="PLoS ONE">
        <title>Characterization of the staphylococcal cassette chromosome composite island of Staphylococcus haemolyticus SH32, a methicillin-resistant clinical isolate from China.</title>
        <authorList>
            <person name="Yu D."/>
            <person name="Pi B."/>
            <person name="Chen Y."/>
            <person name="Wang Y."/>
            <person name="Ruan Z."/>
            <person name="Otto M."/>
            <person name="Yu Y."/>
        </authorList>
    </citation>
    <scope>NUCLEOTIDE SEQUENCE</scope>
    <source>
        <strain evidence="1">SH32</strain>
    </source>
</reference>
<accession>A0A023UEU1</accession>
<dbReference type="AlphaFoldDB" id="A0A023UEU1"/>
<organism evidence="1">
    <name type="scientific">Staphylococcus haemolyticus</name>
    <dbReference type="NCBI Taxonomy" id="1283"/>
    <lineage>
        <taxon>Bacteria</taxon>
        <taxon>Bacillati</taxon>
        <taxon>Bacillota</taxon>
        <taxon>Bacilli</taxon>
        <taxon>Bacillales</taxon>
        <taxon>Staphylococcaceae</taxon>
        <taxon>Staphylococcus</taxon>
    </lineage>
</organism>
<gene>
    <name evidence="1" type="ORF">SHP0105</name>
</gene>
<protein>
    <submittedName>
        <fullName evidence="1">Uncharacterized protein</fullName>
    </submittedName>
</protein>
<dbReference type="EMBL" id="KF006347">
    <property type="protein sequence ID" value="AHX99814.1"/>
    <property type="molecule type" value="Genomic_DNA"/>
</dbReference>
<proteinExistence type="predicted"/>